<dbReference type="Proteomes" id="UP000326961">
    <property type="component" value="Chromosome"/>
</dbReference>
<sequence length="185" mass="21088">MNKSCYYTFTLCRCCKRFRKCLDGKSNSNHSYICIDCASEKDIVGACVSCGREGLEKELKQHGGYCHLCENRNIGECDLCGRELYKSKLEDGICDKCKKGINKPCIKCGDYINSNKLSSDGLCSKCSIKIHRKLRNSEVNEIVECVECGREVLVNDLNENDGICIYCYSRELENQVVRLRKKAYR</sequence>
<protein>
    <submittedName>
        <fullName evidence="1">Uncharacterized protein</fullName>
    </submittedName>
</protein>
<dbReference type="EMBL" id="CP032452">
    <property type="protein sequence ID" value="QEZ68935.1"/>
    <property type="molecule type" value="Genomic_DNA"/>
</dbReference>
<reference evidence="1 2" key="1">
    <citation type="submission" date="2018-09" db="EMBL/GenBank/DDBJ databases">
        <title>A clostridial neurotoxin that targets Anopheles mosquitoes.</title>
        <authorList>
            <person name="Contreras E."/>
            <person name="Masuyer G."/>
            <person name="Qureshi N."/>
            <person name="Chawla S."/>
            <person name="Lim H.L."/>
            <person name="Chen J."/>
            <person name="Stenmark P."/>
            <person name="Gill S."/>
        </authorList>
    </citation>
    <scope>NUCLEOTIDE SEQUENCE [LARGE SCALE GENOMIC DNA]</scope>
    <source>
        <strain evidence="1 2">Cbm</strain>
    </source>
</reference>
<organism evidence="1 2">
    <name type="scientific">Paraclostridium bifermentans</name>
    <name type="common">Clostridium bifermentans</name>
    <dbReference type="NCBI Taxonomy" id="1490"/>
    <lineage>
        <taxon>Bacteria</taxon>
        <taxon>Bacillati</taxon>
        <taxon>Bacillota</taxon>
        <taxon>Clostridia</taxon>
        <taxon>Peptostreptococcales</taxon>
        <taxon>Peptostreptococcaceae</taxon>
        <taxon>Paraclostridium</taxon>
    </lineage>
</organism>
<gene>
    <name evidence="1" type="ORF">D4A35_08310</name>
</gene>
<accession>A0A5P3XF28</accession>
<evidence type="ECO:0000313" key="1">
    <source>
        <dbReference type="EMBL" id="QEZ68935.1"/>
    </source>
</evidence>
<dbReference type="RefSeq" id="WP_150886618.1">
    <property type="nucleotide sequence ID" value="NZ_CP032452.1"/>
</dbReference>
<evidence type="ECO:0000313" key="2">
    <source>
        <dbReference type="Proteomes" id="UP000326961"/>
    </source>
</evidence>
<proteinExistence type="predicted"/>
<dbReference type="AlphaFoldDB" id="A0A5P3XF28"/>
<name>A0A5P3XF28_PARBF</name>